<keyword evidence="2" id="KW-0804">Transcription</keyword>
<dbReference type="Proteomes" id="UP001138500">
    <property type="component" value="Unassembled WGS sequence"/>
</dbReference>
<organism evidence="6 7">
    <name type="scientific">Teratosphaeria destructans</name>
    <dbReference type="NCBI Taxonomy" id="418781"/>
    <lineage>
        <taxon>Eukaryota</taxon>
        <taxon>Fungi</taxon>
        <taxon>Dikarya</taxon>
        <taxon>Ascomycota</taxon>
        <taxon>Pezizomycotina</taxon>
        <taxon>Dothideomycetes</taxon>
        <taxon>Dothideomycetidae</taxon>
        <taxon>Mycosphaerellales</taxon>
        <taxon>Teratosphaeriaceae</taxon>
        <taxon>Teratosphaeria</taxon>
    </lineage>
</organism>
<dbReference type="PANTHER" id="PTHR47424:SF6">
    <property type="entry name" value="PROLINE UTILIZATION TRANS-ACTIVATOR"/>
    <property type="match status" value="1"/>
</dbReference>
<evidence type="ECO:0000259" key="5">
    <source>
        <dbReference type="SMART" id="SM00906"/>
    </source>
</evidence>
<evidence type="ECO:0000313" key="6">
    <source>
        <dbReference type="EMBL" id="KAH9841323.1"/>
    </source>
</evidence>
<dbReference type="GO" id="GO:0003677">
    <property type="term" value="F:DNA binding"/>
    <property type="evidence" value="ECO:0007669"/>
    <property type="project" value="UniProtKB-KW"/>
</dbReference>
<dbReference type="CDD" id="cd12148">
    <property type="entry name" value="fungal_TF_MHR"/>
    <property type="match status" value="1"/>
</dbReference>
<evidence type="ECO:0000256" key="4">
    <source>
        <dbReference type="SAM" id="MobiDB-lite"/>
    </source>
</evidence>
<evidence type="ECO:0000256" key="2">
    <source>
        <dbReference type="ARBA" id="ARBA00023163"/>
    </source>
</evidence>
<dbReference type="AlphaFoldDB" id="A0A9W7SYV1"/>
<accession>A0A9W7SYV1</accession>
<keyword evidence="7" id="KW-1185">Reference proteome</keyword>
<reference evidence="6 7" key="2">
    <citation type="journal article" date="2021" name="Curr. Genet.">
        <title>Genetic response to nitrogen starvation in the aggressive Eucalyptus foliar pathogen Teratosphaeria destructans.</title>
        <authorList>
            <person name="Havenga M."/>
            <person name="Wingfield B.D."/>
            <person name="Wingfield M.J."/>
            <person name="Dreyer L.L."/>
            <person name="Roets F."/>
            <person name="Aylward J."/>
        </authorList>
    </citation>
    <scope>NUCLEOTIDE SEQUENCE [LARGE SCALE GENOMIC DNA]</scope>
    <source>
        <strain evidence="6">CMW44962</strain>
    </source>
</reference>
<feature type="region of interest" description="Disordered" evidence="4">
    <location>
        <begin position="128"/>
        <end position="156"/>
    </location>
</feature>
<dbReference type="GO" id="GO:0008270">
    <property type="term" value="F:zinc ion binding"/>
    <property type="evidence" value="ECO:0007669"/>
    <property type="project" value="InterPro"/>
</dbReference>
<evidence type="ECO:0000313" key="7">
    <source>
        <dbReference type="Proteomes" id="UP001138500"/>
    </source>
</evidence>
<dbReference type="EMBL" id="RIBY02000491">
    <property type="protein sequence ID" value="KAH9841323.1"/>
    <property type="molecule type" value="Genomic_DNA"/>
</dbReference>
<dbReference type="Gene3D" id="4.10.240.10">
    <property type="entry name" value="Zn(2)-C6 fungal-type DNA-binding domain"/>
    <property type="match status" value="1"/>
</dbReference>
<name>A0A9W7SYV1_9PEZI</name>
<dbReference type="PANTHER" id="PTHR47424">
    <property type="entry name" value="REGULATORY PROTEIN GAL4"/>
    <property type="match status" value="1"/>
</dbReference>
<dbReference type="InterPro" id="IPR036864">
    <property type="entry name" value="Zn2-C6_fun-type_DNA-bd_sf"/>
</dbReference>
<sequence>SFWIVFQHIPSRFKSKIHDEQPQGSIRPAETNRDKLVHSDVCKSRKQKCHRQPDESSCRYCKVHALPCTTNQPRKKRLYGSFESVGTRIQLLETLVRGLVPEAHLSSLEDIRRVGSSMGIPLPEDADASVLQKHSTSTEEPSTLVPDQQGSSQYTGPLSSYNLHLKLRSLLGDREDPVGFKLFGRNASESTHPLELQALQQRLDAGRVPLMPPDPSQGGSAIADPIMDMTLDLCIFDEMVPTYLEKVQPDFPLLHEPTFIKTYEEWRTSPSFDDRVWVCTLLCMSLLASRLSRTEVTPQQRLDWWRGIQALLPTVLFTSSIGSVQALLLAALHLQNTARRDACWNLTGAAVRIAHAIGLHNDEIRTLEPPTNREIRKMVFWALFSFEQIQISSYDRPSAIDYLQVKVGYPDERICGMSAYFPPDICRGWIRLVLLLACACRARKQLPGSTVSEKVSYTPLSPAASALRDMVKWKESLPPHLKLEAIDAAPPNHFRVLLTLHTLYHYNTIVLSRSALLHRATLLSQSSSAPISEGMFTMSEACRDSSRAIAECMLNMHARGKFNCATWYMSSSLPTGFAVADLGYLRFDAFFAITGALGLVLDIICAVRLGQDYSGQMQILLELAAMAEHYKKNPRTPETLYEWTRLITELVPMVQKHCSSQNHRHTESGQRTNQLATPDACLPLDLRKQHPVGYQGLDPQMASGNIEQQWDLFGTGFDTSGDMHDWHWGDIEAMLNA</sequence>
<gene>
    <name evidence="6" type="ORF">Tdes44962_MAKER07772</name>
</gene>
<feature type="domain" description="Xylanolytic transcriptional activator regulatory" evidence="5">
    <location>
        <begin position="343"/>
        <end position="416"/>
    </location>
</feature>
<keyword evidence="1" id="KW-0805">Transcription regulation</keyword>
<comment type="caution">
    <text evidence="6">The sequence shown here is derived from an EMBL/GenBank/DDBJ whole genome shotgun (WGS) entry which is preliminary data.</text>
</comment>
<evidence type="ECO:0000256" key="1">
    <source>
        <dbReference type="ARBA" id="ARBA00023015"/>
    </source>
</evidence>
<reference evidence="6 7" key="1">
    <citation type="journal article" date="2018" name="IMA Fungus">
        <title>IMA Genome-F 10: Nine draft genome sequences of Claviceps purpurea s.lat., including C. arundinis, C. humidiphila, and C. cf. spartinae, pseudomolecules for the pitch canker pathogen Fusarium circinatum, draft genome of Davidsoniella eucalypti, Grosmannia galeiformis, Quambalaria eucalypti, and Teratosphaeria destructans.</title>
        <authorList>
            <person name="Wingfield B.D."/>
            <person name="Liu M."/>
            <person name="Nguyen H.D."/>
            <person name="Lane F.A."/>
            <person name="Morgan S.W."/>
            <person name="De Vos L."/>
            <person name="Wilken P.M."/>
            <person name="Duong T.A."/>
            <person name="Aylward J."/>
            <person name="Coetzee M.P."/>
            <person name="Dadej K."/>
            <person name="De Beer Z.W."/>
            <person name="Findlay W."/>
            <person name="Havenga M."/>
            <person name="Kolarik M."/>
            <person name="Menzies J.G."/>
            <person name="Naidoo K."/>
            <person name="Pochopski O."/>
            <person name="Shoukouhi P."/>
            <person name="Santana Q.C."/>
            <person name="Seifert K.A."/>
            <person name="Soal N."/>
            <person name="Steenkamp E.T."/>
            <person name="Tatham C.T."/>
            <person name="van der Nest M.A."/>
            <person name="Wingfield M.J."/>
        </authorList>
    </citation>
    <scope>NUCLEOTIDE SEQUENCE [LARGE SCALE GENOMIC DNA]</scope>
    <source>
        <strain evidence="6">CMW44962</strain>
    </source>
</reference>
<keyword evidence="6" id="KW-0238">DNA-binding</keyword>
<dbReference type="InterPro" id="IPR007219">
    <property type="entry name" value="XnlR_reg_dom"/>
</dbReference>
<dbReference type="GO" id="GO:0000981">
    <property type="term" value="F:DNA-binding transcription factor activity, RNA polymerase II-specific"/>
    <property type="evidence" value="ECO:0007669"/>
    <property type="project" value="InterPro"/>
</dbReference>
<dbReference type="OrthoDB" id="3266505at2759"/>
<dbReference type="InterPro" id="IPR051127">
    <property type="entry name" value="Fungal_SecMet_Regulators"/>
</dbReference>
<evidence type="ECO:0000256" key="3">
    <source>
        <dbReference type="ARBA" id="ARBA00023242"/>
    </source>
</evidence>
<dbReference type="Pfam" id="PF04082">
    <property type="entry name" value="Fungal_trans"/>
    <property type="match status" value="1"/>
</dbReference>
<feature type="non-terminal residue" evidence="6">
    <location>
        <position position="1"/>
    </location>
</feature>
<protein>
    <submittedName>
        <fullName evidence="6">Zn2 cys6 DNA-binding protein</fullName>
    </submittedName>
</protein>
<proteinExistence type="predicted"/>
<keyword evidence="3" id="KW-0539">Nucleus</keyword>
<dbReference type="GO" id="GO:0006351">
    <property type="term" value="P:DNA-templated transcription"/>
    <property type="evidence" value="ECO:0007669"/>
    <property type="project" value="InterPro"/>
</dbReference>
<feature type="compositionally biased region" description="Polar residues" evidence="4">
    <location>
        <begin position="132"/>
        <end position="156"/>
    </location>
</feature>
<dbReference type="SMART" id="SM00906">
    <property type="entry name" value="Fungal_trans"/>
    <property type="match status" value="1"/>
</dbReference>